<dbReference type="STRING" id="187330.AMS58_01555"/>
<name>A0A0N0M0E7_9GAMM</name>
<evidence type="ECO:0000313" key="1">
    <source>
        <dbReference type="EMBL" id="KPH63978.1"/>
    </source>
</evidence>
<comment type="caution">
    <text evidence="1">The sequence shown here is derived from an EMBL/GenBank/DDBJ whole genome shotgun (WGS) entry which is preliminary data.</text>
</comment>
<reference evidence="1 2" key="1">
    <citation type="submission" date="2015-08" db="EMBL/GenBank/DDBJ databases">
        <title>Draft Genome Sequence of Pseudoalteromonas porphyrae UCD-SED14.</title>
        <authorList>
            <person name="Coil D.A."/>
            <person name="Jospin G."/>
            <person name="Lee R.D."/>
            <person name="Eisen J.A."/>
        </authorList>
    </citation>
    <scope>NUCLEOTIDE SEQUENCE [LARGE SCALE GENOMIC DNA]</scope>
    <source>
        <strain evidence="1 2">UCD-SED14</strain>
    </source>
</reference>
<dbReference type="EMBL" id="LHPH01000007">
    <property type="protein sequence ID" value="KPH63978.1"/>
    <property type="molecule type" value="Genomic_DNA"/>
</dbReference>
<dbReference type="AlphaFoldDB" id="A0A0N0M0E7"/>
<dbReference type="OrthoDB" id="6311205at2"/>
<evidence type="ECO:0008006" key="3">
    <source>
        <dbReference type="Google" id="ProtNLM"/>
    </source>
</evidence>
<keyword evidence="2" id="KW-1185">Reference proteome</keyword>
<sequence>MKYFSFSLYIVIFALWSELAFAKQDILTLSPKVCVVSEQQEYCDLELKLTLNMPKKMDVCLYQESSKLQCWQQVKIAKLDHKARVQVATIYSLIDPHTDELLATARIEVQSTRAKTTRRRLRSPWSFF</sequence>
<dbReference type="PATRIC" id="fig|187330.3.peg.3784"/>
<protein>
    <recommendedName>
        <fullName evidence="3">DUF3019 domain-containing protein</fullName>
    </recommendedName>
</protein>
<proteinExistence type="predicted"/>
<accession>A0A0N0M0E7</accession>
<dbReference type="Pfam" id="PF11456">
    <property type="entry name" value="DUF3019"/>
    <property type="match status" value="1"/>
</dbReference>
<gene>
    <name evidence="1" type="ORF">ADS77_08725</name>
</gene>
<dbReference type="InterPro" id="IPR021559">
    <property type="entry name" value="DUF3019"/>
</dbReference>
<dbReference type="RefSeq" id="WP_054203259.1">
    <property type="nucleotide sequence ID" value="NZ_LHPH01000007.1"/>
</dbReference>
<evidence type="ECO:0000313" key="2">
    <source>
        <dbReference type="Proteomes" id="UP000037848"/>
    </source>
</evidence>
<organism evidence="1 2">
    <name type="scientific">Pseudoalteromonas porphyrae</name>
    <dbReference type="NCBI Taxonomy" id="187330"/>
    <lineage>
        <taxon>Bacteria</taxon>
        <taxon>Pseudomonadati</taxon>
        <taxon>Pseudomonadota</taxon>
        <taxon>Gammaproteobacteria</taxon>
        <taxon>Alteromonadales</taxon>
        <taxon>Pseudoalteromonadaceae</taxon>
        <taxon>Pseudoalteromonas</taxon>
    </lineage>
</organism>
<dbReference type="Proteomes" id="UP000037848">
    <property type="component" value="Unassembled WGS sequence"/>
</dbReference>